<dbReference type="EMBL" id="PFRH01000139">
    <property type="protein sequence ID" value="PJC52138.1"/>
    <property type="molecule type" value="Genomic_DNA"/>
</dbReference>
<feature type="transmembrane region" description="Helical" evidence="1">
    <location>
        <begin position="47"/>
        <end position="63"/>
    </location>
</feature>
<evidence type="ECO:0000313" key="3">
    <source>
        <dbReference type="Proteomes" id="UP000231456"/>
    </source>
</evidence>
<proteinExistence type="predicted"/>
<accession>A0A2M8F8W1</accession>
<evidence type="ECO:0000313" key="2">
    <source>
        <dbReference type="EMBL" id="PJC52138.1"/>
    </source>
</evidence>
<evidence type="ECO:0008006" key="4">
    <source>
        <dbReference type="Google" id="ProtNLM"/>
    </source>
</evidence>
<feature type="transmembrane region" description="Helical" evidence="1">
    <location>
        <begin position="136"/>
        <end position="159"/>
    </location>
</feature>
<protein>
    <recommendedName>
        <fullName evidence="4">Phosphatidate cytidylyltransferase</fullName>
    </recommendedName>
</protein>
<feature type="transmembrane region" description="Helical" evidence="1">
    <location>
        <begin position="110"/>
        <end position="130"/>
    </location>
</feature>
<sequence>MPEEGIMNTKSDTLNTKKNLELGRALFHFIFYPVAVALIIYASASKWEMAVVLAIANVGIYAFEKFRRAGHAAYHDKKKRYSRFARCYEWFKHATHGIIRPHEITGTSAMVPYVLGLDLVFCWVMVSSLLPAPFHFALLDALFIMTVVASGDPFARIFAIMRKNAGKQNHSLPWNPGKSWEGFIAFCVMAGFWMVITDLSAMGKGMLVLTPILISAQVLAIIAGAVTESVAGEKDNFWISLFSLLAYQTTLIVGWAFG</sequence>
<keyword evidence="1" id="KW-0472">Membrane</keyword>
<keyword evidence="1" id="KW-0812">Transmembrane</keyword>
<reference evidence="3" key="1">
    <citation type="submission" date="2017-09" db="EMBL/GenBank/DDBJ databases">
        <title>Depth-based differentiation of microbial function through sediment-hosted aquifers and enrichment of novel symbionts in the deep terrestrial subsurface.</title>
        <authorList>
            <person name="Probst A.J."/>
            <person name="Ladd B."/>
            <person name="Jarett J.K."/>
            <person name="Geller-Mcgrath D.E."/>
            <person name="Sieber C.M.K."/>
            <person name="Emerson J.B."/>
            <person name="Anantharaman K."/>
            <person name="Thomas B.C."/>
            <person name="Malmstrom R."/>
            <person name="Stieglmeier M."/>
            <person name="Klingl A."/>
            <person name="Woyke T."/>
            <person name="Ryan C.M."/>
            <person name="Banfield J.F."/>
        </authorList>
    </citation>
    <scope>NUCLEOTIDE SEQUENCE [LARGE SCALE GENOMIC DNA]</scope>
</reference>
<keyword evidence="1" id="KW-1133">Transmembrane helix</keyword>
<dbReference type="Proteomes" id="UP000231456">
    <property type="component" value="Unassembled WGS sequence"/>
</dbReference>
<gene>
    <name evidence="2" type="ORF">CO030_04475</name>
</gene>
<feature type="transmembrane region" description="Helical" evidence="1">
    <location>
        <begin position="238"/>
        <end position="257"/>
    </location>
</feature>
<dbReference type="AlphaFoldDB" id="A0A2M8F8W1"/>
<organism evidence="2 3">
    <name type="scientific">Candidatus Magasanikbacteria bacterium CG_4_9_14_0_2_um_filter_42_11</name>
    <dbReference type="NCBI Taxonomy" id="1974643"/>
    <lineage>
        <taxon>Bacteria</taxon>
        <taxon>Candidatus Magasanikiibacteriota</taxon>
    </lineage>
</organism>
<feature type="transmembrane region" description="Helical" evidence="1">
    <location>
        <begin position="21"/>
        <end position="41"/>
    </location>
</feature>
<feature type="transmembrane region" description="Helical" evidence="1">
    <location>
        <begin position="180"/>
        <end position="196"/>
    </location>
</feature>
<name>A0A2M8F8W1_9BACT</name>
<comment type="caution">
    <text evidence="2">The sequence shown here is derived from an EMBL/GenBank/DDBJ whole genome shotgun (WGS) entry which is preliminary data.</text>
</comment>
<feature type="transmembrane region" description="Helical" evidence="1">
    <location>
        <begin position="208"/>
        <end position="226"/>
    </location>
</feature>
<evidence type="ECO:0000256" key="1">
    <source>
        <dbReference type="SAM" id="Phobius"/>
    </source>
</evidence>